<accession>A0A2K9LPL1</accession>
<dbReference type="EMBL" id="CP022684">
    <property type="protein sequence ID" value="AUM13405.1"/>
    <property type="molecule type" value="Genomic_DNA"/>
</dbReference>
<protein>
    <recommendedName>
        <fullName evidence="1">PilZ domain-containing protein</fullName>
    </recommendedName>
</protein>
<dbReference type="RefSeq" id="WP_101894783.1">
    <property type="nucleotide sequence ID" value="NZ_CP022684.1"/>
</dbReference>
<dbReference type="OrthoDB" id="7064216at2"/>
<keyword evidence="3" id="KW-1185">Reference proteome</keyword>
<evidence type="ECO:0000313" key="2">
    <source>
        <dbReference type="EMBL" id="AUM13405.1"/>
    </source>
</evidence>
<evidence type="ECO:0000313" key="3">
    <source>
        <dbReference type="Proteomes" id="UP000235116"/>
    </source>
</evidence>
<dbReference type="GO" id="GO:0035438">
    <property type="term" value="F:cyclic-di-GMP binding"/>
    <property type="evidence" value="ECO:0007669"/>
    <property type="project" value="InterPro"/>
</dbReference>
<name>A0A2K9LPL1_9GAMM</name>
<proteinExistence type="predicted"/>
<dbReference type="Pfam" id="PF07238">
    <property type="entry name" value="PilZ"/>
    <property type="match status" value="1"/>
</dbReference>
<dbReference type="AlphaFoldDB" id="A0A2K9LPL1"/>
<sequence length="112" mass="12224">MTSYDDRRNAPRSPIEDTLFIESVSSSQISMVEPTKANAINASSTGLQVELDFAVLQGAEIALWINAETGARTLISGTVRWIQSTERETYILGIELDEASGPAITNWLNGIH</sequence>
<dbReference type="KEGG" id="kak:Kalk_13675"/>
<evidence type="ECO:0000259" key="1">
    <source>
        <dbReference type="Pfam" id="PF07238"/>
    </source>
</evidence>
<feature type="domain" description="PilZ" evidence="1">
    <location>
        <begin position="6"/>
        <end position="100"/>
    </location>
</feature>
<organism evidence="2 3">
    <name type="scientific">Ketobacter alkanivorans</name>
    <dbReference type="NCBI Taxonomy" id="1917421"/>
    <lineage>
        <taxon>Bacteria</taxon>
        <taxon>Pseudomonadati</taxon>
        <taxon>Pseudomonadota</taxon>
        <taxon>Gammaproteobacteria</taxon>
        <taxon>Pseudomonadales</taxon>
        <taxon>Ketobacteraceae</taxon>
        <taxon>Ketobacter</taxon>
    </lineage>
</organism>
<dbReference type="Proteomes" id="UP000235116">
    <property type="component" value="Chromosome"/>
</dbReference>
<reference evidence="3" key="1">
    <citation type="submission" date="2017-08" db="EMBL/GenBank/DDBJ databases">
        <title>Direct submision.</title>
        <authorList>
            <person name="Kim S.-J."/>
            <person name="Rhee S.-K."/>
        </authorList>
    </citation>
    <scope>NUCLEOTIDE SEQUENCE [LARGE SCALE GENOMIC DNA]</scope>
    <source>
        <strain evidence="3">GI5</strain>
    </source>
</reference>
<dbReference type="InterPro" id="IPR009875">
    <property type="entry name" value="PilZ_domain"/>
</dbReference>
<gene>
    <name evidence="2" type="ORF">Kalk_13675</name>
</gene>